<accession>A0A3B0Z4I8</accession>
<protein>
    <recommendedName>
        <fullName evidence="1">UPF0033 domain-containing protein</fullName>
    </recommendedName>
</protein>
<dbReference type="SUPFAM" id="SSF64307">
    <property type="entry name" value="SirA-like"/>
    <property type="match status" value="1"/>
</dbReference>
<dbReference type="InterPro" id="IPR036868">
    <property type="entry name" value="TusA-like_sf"/>
</dbReference>
<gene>
    <name evidence="2" type="ORF">MNBD_GAMMA14-731</name>
</gene>
<dbReference type="InterPro" id="IPR001455">
    <property type="entry name" value="TusA-like"/>
</dbReference>
<dbReference type="Pfam" id="PF01206">
    <property type="entry name" value="TusA"/>
    <property type="match status" value="1"/>
</dbReference>
<dbReference type="PANTHER" id="PTHR33279">
    <property type="entry name" value="SULFUR CARRIER PROTEIN YEDF-RELATED"/>
    <property type="match status" value="1"/>
</dbReference>
<proteinExistence type="predicted"/>
<dbReference type="CDD" id="cd00291">
    <property type="entry name" value="SirA_YedF_YeeD"/>
    <property type="match status" value="1"/>
</dbReference>
<evidence type="ECO:0000313" key="2">
    <source>
        <dbReference type="EMBL" id="VAW83133.1"/>
    </source>
</evidence>
<organism evidence="2">
    <name type="scientific">hydrothermal vent metagenome</name>
    <dbReference type="NCBI Taxonomy" id="652676"/>
    <lineage>
        <taxon>unclassified sequences</taxon>
        <taxon>metagenomes</taxon>
        <taxon>ecological metagenomes</taxon>
    </lineage>
</organism>
<reference evidence="2" key="1">
    <citation type="submission" date="2018-06" db="EMBL/GenBank/DDBJ databases">
        <authorList>
            <person name="Zhirakovskaya E."/>
        </authorList>
    </citation>
    <scope>NUCLEOTIDE SEQUENCE</scope>
</reference>
<dbReference type="PANTHER" id="PTHR33279:SF18">
    <property type="entry name" value="SULFUR CARRIER PROTEIN MJ0990-RELATED"/>
    <property type="match status" value="1"/>
</dbReference>
<name>A0A3B0Z4I8_9ZZZZ</name>
<dbReference type="EMBL" id="UOFM01000513">
    <property type="protein sequence ID" value="VAW83133.1"/>
    <property type="molecule type" value="Genomic_DNA"/>
</dbReference>
<feature type="domain" description="UPF0033" evidence="1">
    <location>
        <begin position="14"/>
        <end position="82"/>
    </location>
</feature>
<evidence type="ECO:0000259" key="1">
    <source>
        <dbReference type="Pfam" id="PF01206"/>
    </source>
</evidence>
<dbReference type="Gene3D" id="3.30.110.40">
    <property type="entry name" value="TusA-like domain"/>
    <property type="match status" value="1"/>
</dbReference>
<sequence length="83" mass="9320">MAIKFDNISDGYYRLDVTGYVCPHPQMYTKKVLGKLKHDEVLTLLFDNPSSGESIISMCEAAGDEVFDKSNDGGVFQWKIRKG</sequence>
<dbReference type="AlphaFoldDB" id="A0A3B0Z4I8"/>